<dbReference type="Gene3D" id="3.30.710.10">
    <property type="entry name" value="Potassium Channel Kv1.1, Chain A"/>
    <property type="match status" value="1"/>
</dbReference>
<dbReference type="Proteomes" id="UP001175211">
    <property type="component" value="Unassembled WGS sequence"/>
</dbReference>
<evidence type="ECO:0000313" key="2">
    <source>
        <dbReference type="Proteomes" id="UP001175211"/>
    </source>
</evidence>
<evidence type="ECO:0000313" key="1">
    <source>
        <dbReference type="EMBL" id="KAK0459147.1"/>
    </source>
</evidence>
<dbReference type="EMBL" id="JAUEPS010000015">
    <property type="protein sequence ID" value="KAK0459147.1"/>
    <property type="molecule type" value="Genomic_DNA"/>
</dbReference>
<dbReference type="InterPro" id="IPR011333">
    <property type="entry name" value="SKP1/BTB/POZ_sf"/>
</dbReference>
<gene>
    <name evidence="1" type="ORF">EV420DRAFT_1269456</name>
</gene>
<evidence type="ECO:0008006" key="3">
    <source>
        <dbReference type="Google" id="ProtNLM"/>
    </source>
</evidence>
<dbReference type="PANTHER" id="PTHR22743:SF165">
    <property type="entry name" value="BTB AND MATH DOMAIN CONTAINING-RELATED"/>
    <property type="match status" value="1"/>
</dbReference>
<sequence length="370" mass="41304">LQVEDTLFRIPKHHLVGKSEAFATMLSLPQGGNEPEGFSDDKPIQLAGIKKIDFERLLQIIYPIDTTQQPELSINGWISVLALSNIWRMTAVRKTAIQRLTNSLSQISPVERILLGRKYSVAPWVSSGYEELASRTEVVSFEDAERIGVEDTLFRVPKQHLVGKSEAFDSMLSLPQGGSEPEGITDDRPIRLAGIKKIDFERLLQVLHPIDTTKQPELSVNGWVSVLALSSLWRMTVRKTAIERLTSSLSEISPADRIVLGRKYSVEQWISSGCEELATRVEVVSLEEGERVGLSTALRLGHIRESNFMDGNQQQTQGSYYCSHCGYYRCGCSGNNLSRPPFNSHVVKEKVGRLFEAELKDVEAEGAGFE</sequence>
<accession>A0AA39KDT5</accession>
<dbReference type="AlphaFoldDB" id="A0AA39KDT5"/>
<organism evidence="1 2">
    <name type="scientific">Armillaria tabescens</name>
    <name type="common">Ringless honey mushroom</name>
    <name type="synonym">Agaricus tabescens</name>
    <dbReference type="NCBI Taxonomy" id="1929756"/>
    <lineage>
        <taxon>Eukaryota</taxon>
        <taxon>Fungi</taxon>
        <taxon>Dikarya</taxon>
        <taxon>Basidiomycota</taxon>
        <taxon>Agaricomycotina</taxon>
        <taxon>Agaricomycetes</taxon>
        <taxon>Agaricomycetidae</taxon>
        <taxon>Agaricales</taxon>
        <taxon>Marasmiineae</taxon>
        <taxon>Physalacriaceae</taxon>
        <taxon>Desarmillaria</taxon>
    </lineage>
</organism>
<reference evidence="1" key="1">
    <citation type="submission" date="2023-06" db="EMBL/GenBank/DDBJ databases">
        <authorList>
            <consortium name="Lawrence Berkeley National Laboratory"/>
            <person name="Ahrendt S."/>
            <person name="Sahu N."/>
            <person name="Indic B."/>
            <person name="Wong-Bajracharya J."/>
            <person name="Merenyi Z."/>
            <person name="Ke H.-M."/>
            <person name="Monk M."/>
            <person name="Kocsube S."/>
            <person name="Drula E."/>
            <person name="Lipzen A."/>
            <person name="Balint B."/>
            <person name="Henrissat B."/>
            <person name="Andreopoulos B."/>
            <person name="Martin F.M."/>
            <person name="Harder C.B."/>
            <person name="Rigling D."/>
            <person name="Ford K.L."/>
            <person name="Foster G.D."/>
            <person name="Pangilinan J."/>
            <person name="Papanicolaou A."/>
            <person name="Barry K."/>
            <person name="LaButti K."/>
            <person name="Viragh M."/>
            <person name="Koriabine M."/>
            <person name="Yan M."/>
            <person name="Riley R."/>
            <person name="Champramary S."/>
            <person name="Plett K.L."/>
            <person name="Tsai I.J."/>
            <person name="Slot J."/>
            <person name="Sipos G."/>
            <person name="Plett J."/>
            <person name="Nagy L.G."/>
            <person name="Grigoriev I.V."/>
        </authorList>
    </citation>
    <scope>NUCLEOTIDE SEQUENCE</scope>
    <source>
        <strain evidence="1">CCBAS 213</strain>
    </source>
</reference>
<comment type="caution">
    <text evidence="1">The sequence shown here is derived from an EMBL/GenBank/DDBJ whole genome shotgun (WGS) entry which is preliminary data.</text>
</comment>
<proteinExistence type="predicted"/>
<name>A0AA39KDT5_ARMTA</name>
<dbReference type="PANTHER" id="PTHR22743">
    <property type="entry name" value="MEPRIN/TRAF-LIKE MATH FAMILY-C.ELEGANS"/>
    <property type="match status" value="1"/>
</dbReference>
<dbReference type="InterPro" id="IPR052664">
    <property type="entry name" value="BTB-MATH_domain_protein"/>
</dbReference>
<dbReference type="SUPFAM" id="SSF54695">
    <property type="entry name" value="POZ domain"/>
    <property type="match status" value="1"/>
</dbReference>
<dbReference type="RefSeq" id="XP_060331373.1">
    <property type="nucleotide sequence ID" value="XM_060467507.1"/>
</dbReference>
<keyword evidence="2" id="KW-1185">Reference proteome</keyword>
<feature type="non-terminal residue" evidence="1">
    <location>
        <position position="370"/>
    </location>
</feature>
<protein>
    <recommendedName>
        <fullName evidence="3">BTB domain-containing protein</fullName>
    </recommendedName>
</protein>
<dbReference type="GeneID" id="85351055"/>